<dbReference type="Proteomes" id="UP000199512">
    <property type="component" value="Unassembled WGS sequence"/>
</dbReference>
<dbReference type="AlphaFoldDB" id="A0A1H8KRW8"/>
<accession>A0A1H8KRW8</accession>
<organism evidence="1 2">
    <name type="scientific">Peptostreptococcus russellii</name>
    <dbReference type="NCBI Taxonomy" id="215200"/>
    <lineage>
        <taxon>Bacteria</taxon>
        <taxon>Bacillati</taxon>
        <taxon>Bacillota</taxon>
        <taxon>Clostridia</taxon>
        <taxon>Peptostreptococcales</taxon>
        <taxon>Peptostreptococcaceae</taxon>
        <taxon>Peptostreptococcus</taxon>
    </lineage>
</organism>
<dbReference type="STRING" id="215200.SAMN05216454_14112"/>
<dbReference type="EMBL" id="FODF01000041">
    <property type="protein sequence ID" value="SEN95643.1"/>
    <property type="molecule type" value="Genomic_DNA"/>
</dbReference>
<protein>
    <submittedName>
        <fullName evidence="1">Uncharacterized protein</fullName>
    </submittedName>
</protein>
<evidence type="ECO:0000313" key="1">
    <source>
        <dbReference type="EMBL" id="SEN95643.1"/>
    </source>
</evidence>
<sequence length="97" mass="11227">MYLIETMIENFLPGSQAISSSSEAKARFEDICKKMREFNFDDGYVILYDLDDTFVCDILLDFVHSGETKEFINANNINTLAKFYINKGTSYLIRTEE</sequence>
<evidence type="ECO:0000313" key="2">
    <source>
        <dbReference type="Proteomes" id="UP000199512"/>
    </source>
</evidence>
<reference evidence="1 2" key="1">
    <citation type="submission" date="2016-10" db="EMBL/GenBank/DDBJ databases">
        <authorList>
            <person name="de Groot N.N."/>
        </authorList>
    </citation>
    <scope>NUCLEOTIDE SEQUENCE [LARGE SCALE GENOMIC DNA]</scope>
    <source>
        <strain evidence="1 2">Calf135</strain>
    </source>
</reference>
<proteinExistence type="predicted"/>
<keyword evidence="2" id="KW-1185">Reference proteome</keyword>
<dbReference type="RefSeq" id="WP_091976229.1">
    <property type="nucleotide sequence ID" value="NZ_FODF01000041.1"/>
</dbReference>
<name>A0A1H8KRW8_9FIRM</name>
<gene>
    <name evidence="1" type="ORF">SAMN05216454_14112</name>
</gene>